<organism evidence="5 6">
    <name type="scientific">Thalassotalea eurytherma</name>
    <dbReference type="NCBI Taxonomy" id="1144278"/>
    <lineage>
        <taxon>Bacteria</taxon>
        <taxon>Pseudomonadati</taxon>
        <taxon>Pseudomonadota</taxon>
        <taxon>Gammaproteobacteria</taxon>
        <taxon>Alteromonadales</taxon>
        <taxon>Colwelliaceae</taxon>
        <taxon>Thalassotalea</taxon>
    </lineage>
</organism>
<comment type="similarity">
    <text evidence="1">Belongs to the bacterial solute-binding protein 3 family.</text>
</comment>
<sequence>MIRIFVVTLILALSLSAQASENKMVACIDDHPPYQYLADEPYGSHISDLKILAKLLEKELSYIQSPNFARCVALLKAGHVDVIAGLNETEKRKKFAFYAPFKLADKLTVITKKDITINDYSDFQGKIIGVPRGSTYFAKFDNDTSLKKVSIQNQRIGLSLLVKERIDLMMANSYMLNLHLPDIQKSELKISTMNFDEERAKETYFGFSKKNELGLTEEQVVKLVKQGFERGDFLPATNP</sequence>
<comment type="caution">
    <text evidence="5">The sequence shown here is derived from an EMBL/GenBank/DDBJ whole genome shotgun (WGS) entry which is preliminary data.</text>
</comment>
<evidence type="ECO:0000256" key="3">
    <source>
        <dbReference type="SAM" id="SignalP"/>
    </source>
</evidence>
<evidence type="ECO:0000259" key="4">
    <source>
        <dbReference type="SMART" id="SM00062"/>
    </source>
</evidence>
<dbReference type="SUPFAM" id="SSF53850">
    <property type="entry name" value="Periplasmic binding protein-like II"/>
    <property type="match status" value="1"/>
</dbReference>
<dbReference type="PANTHER" id="PTHR35936:SF25">
    <property type="entry name" value="ABC TRANSPORTER SUBSTRATE-BINDING PROTEIN"/>
    <property type="match status" value="1"/>
</dbReference>
<keyword evidence="6" id="KW-1185">Reference proteome</keyword>
<name>A0ABQ6H4B7_9GAMM</name>
<reference evidence="5 6" key="1">
    <citation type="submission" date="2023-03" db="EMBL/GenBank/DDBJ databases">
        <title>Draft genome sequence of Thalassotalea eurytherma JCM 18482T.</title>
        <authorList>
            <person name="Sawabe T."/>
        </authorList>
    </citation>
    <scope>NUCLEOTIDE SEQUENCE [LARGE SCALE GENOMIC DNA]</scope>
    <source>
        <strain evidence="5 6">JCM 18482</strain>
    </source>
</reference>
<evidence type="ECO:0000256" key="2">
    <source>
        <dbReference type="ARBA" id="ARBA00022729"/>
    </source>
</evidence>
<dbReference type="InterPro" id="IPR001638">
    <property type="entry name" value="Solute-binding_3/MltF_N"/>
</dbReference>
<proteinExistence type="inferred from homology"/>
<feature type="chain" id="PRO_5045591892" description="Solute-binding protein family 3/N-terminal domain-containing protein" evidence="3">
    <location>
        <begin position="20"/>
        <end position="239"/>
    </location>
</feature>
<feature type="signal peptide" evidence="3">
    <location>
        <begin position="1"/>
        <end position="19"/>
    </location>
</feature>
<dbReference type="EMBL" id="BSSU01000005">
    <property type="protein sequence ID" value="GLX81662.1"/>
    <property type="molecule type" value="Genomic_DNA"/>
</dbReference>
<dbReference type="SMART" id="SM00062">
    <property type="entry name" value="PBPb"/>
    <property type="match status" value="1"/>
</dbReference>
<dbReference type="PANTHER" id="PTHR35936">
    <property type="entry name" value="MEMBRANE-BOUND LYTIC MUREIN TRANSGLYCOSYLASE F"/>
    <property type="match status" value="1"/>
</dbReference>
<keyword evidence="2 3" id="KW-0732">Signal</keyword>
<dbReference type="Gene3D" id="3.40.190.10">
    <property type="entry name" value="Periplasmic binding protein-like II"/>
    <property type="match status" value="2"/>
</dbReference>
<evidence type="ECO:0000313" key="5">
    <source>
        <dbReference type="EMBL" id="GLX81662.1"/>
    </source>
</evidence>
<evidence type="ECO:0000256" key="1">
    <source>
        <dbReference type="ARBA" id="ARBA00010333"/>
    </source>
</evidence>
<gene>
    <name evidence="5" type="ORF">theurythT_11140</name>
</gene>
<accession>A0ABQ6H4B7</accession>
<dbReference type="Pfam" id="PF00497">
    <property type="entry name" value="SBP_bac_3"/>
    <property type="match status" value="1"/>
</dbReference>
<evidence type="ECO:0000313" key="6">
    <source>
        <dbReference type="Proteomes" id="UP001157133"/>
    </source>
</evidence>
<feature type="domain" description="Solute-binding protein family 3/N-terminal" evidence="4">
    <location>
        <begin position="33"/>
        <end position="236"/>
    </location>
</feature>
<protein>
    <recommendedName>
        <fullName evidence="4">Solute-binding protein family 3/N-terminal domain-containing protein</fullName>
    </recommendedName>
</protein>
<dbReference type="Proteomes" id="UP001157133">
    <property type="component" value="Unassembled WGS sequence"/>
</dbReference>